<sequence length="88" mass="9989">MLMILARLGRSESFWAVVKVLRLPPATMRWCEAVDGALAYKRCRPLLYGWLERANTRLGSYGPDGAARKRDREEFEADFALTTARGPD</sequence>
<proteinExistence type="predicted"/>
<keyword evidence="2" id="KW-1185">Reference proteome</keyword>
<protein>
    <submittedName>
        <fullName evidence="1">Uncharacterized protein</fullName>
    </submittedName>
</protein>
<dbReference type="KEGG" id="ehx:EMIHUDRAFT_251550"/>
<dbReference type="Proteomes" id="UP000013827">
    <property type="component" value="Unassembled WGS sequence"/>
</dbReference>
<reference evidence="2" key="1">
    <citation type="journal article" date="2013" name="Nature">
        <title>Pan genome of the phytoplankton Emiliania underpins its global distribution.</title>
        <authorList>
            <person name="Read B.A."/>
            <person name="Kegel J."/>
            <person name="Klute M.J."/>
            <person name="Kuo A."/>
            <person name="Lefebvre S.C."/>
            <person name="Maumus F."/>
            <person name="Mayer C."/>
            <person name="Miller J."/>
            <person name="Monier A."/>
            <person name="Salamov A."/>
            <person name="Young J."/>
            <person name="Aguilar M."/>
            <person name="Claverie J.M."/>
            <person name="Frickenhaus S."/>
            <person name="Gonzalez K."/>
            <person name="Herman E.K."/>
            <person name="Lin Y.C."/>
            <person name="Napier J."/>
            <person name="Ogata H."/>
            <person name="Sarno A.F."/>
            <person name="Shmutz J."/>
            <person name="Schroeder D."/>
            <person name="de Vargas C."/>
            <person name="Verret F."/>
            <person name="von Dassow P."/>
            <person name="Valentin K."/>
            <person name="Van de Peer Y."/>
            <person name="Wheeler G."/>
            <person name="Dacks J.B."/>
            <person name="Delwiche C.F."/>
            <person name="Dyhrman S.T."/>
            <person name="Glockner G."/>
            <person name="John U."/>
            <person name="Richards T."/>
            <person name="Worden A.Z."/>
            <person name="Zhang X."/>
            <person name="Grigoriev I.V."/>
            <person name="Allen A.E."/>
            <person name="Bidle K."/>
            <person name="Borodovsky M."/>
            <person name="Bowler C."/>
            <person name="Brownlee C."/>
            <person name="Cock J.M."/>
            <person name="Elias M."/>
            <person name="Gladyshev V.N."/>
            <person name="Groth M."/>
            <person name="Guda C."/>
            <person name="Hadaegh A."/>
            <person name="Iglesias-Rodriguez M.D."/>
            <person name="Jenkins J."/>
            <person name="Jones B.M."/>
            <person name="Lawson T."/>
            <person name="Leese F."/>
            <person name="Lindquist E."/>
            <person name="Lobanov A."/>
            <person name="Lomsadze A."/>
            <person name="Malik S.B."/>
            <person name="Marsh M.E."/>
            <person name="Mackinder L."/>
            <person name="Mock T."/>
            <person name="Mueller-Roeber B."/>
            <person name="Pagarete A."/>
            <person name="Parker M."/>
            <person name="Probert I."/>
            <person name="Quesneville H."/>
            <person name="Raines C."/>
            <person name="Rensing S.A."/>
            <person name="Riano-Pachon D.M."/>
            <person name="Richier S."/>
            <person name="Rokitta S."/>
            <person name="Shiraiwa Y."/>
            <person name="Soanes D.M."/>
            <person name="van der Giezen M."/>
            <person name="Wahlund T.M."/>
            <person name="Williams B."/>
            <person name="Wilson W."/>
            <person name="Wolfe G."/>
            <person name="Wurch L.L."/>
        </authorList>
    </citation>
    <scope>NUCLEOTIDE SEQUENCE</scope>
</reference>
<dbReference type="RefSeq" id="XP_005791530.1">
    <property type="nucleotide sequence ID" value="XM_005791473.1"/>
</dbReference>
<evidence type="ECO:0000313" key="2">
    <source>
        <dbReference type="Proteomes" id="UP000013827"/>
    </source>
</evidence>
<organism evidence="1 2">
    <name type="scientific">Emiliania huxleyi (strain CCMP1516)</name>
    <dbReference type="NCBI Taxonomy" id="280463"/>
    <lineage>
        <taxon>Eukaryota</taxon>
        <taxon>Haptista</taxon>
        <taxon>Haptophyta</taxon>
        <taxon>Prymnesiophyceae</taxon>
        <taxon>Isochrysidales</taxon>
        <taxon>Noelaerhabdaceae</taxon>
        <taxon>Emiliania</taxon>
    </lineage>
</organism>
<accession>A0A0D3KTL6</accession>
<dbReference type="GeneID" id="17284375"/>
<dbReference type="HOGENOM" id="CLU_2473667_0_0_1"/>
<dbReference type="AlphaFoldDB" id="A0A0D3KTL6"/>
<dbReference type="EnsemblProtists" id="EOD39101">
    <property type="protein sequence ID" value="EOD39101"/>
    <property type="gene ID" value="EMIHUDRAFT_251550"/>
</dbReference>
<evidence type="ECO:0000313" key="1">
    <source>
        <dbReference type="EnsemblProtists" id="EOD39101"/>
    </source>
</evidence>
<dbReference type="PaxDb" id="2903-EOD39101"/>
<name>A0A0D3KTL6_EMIH1</name>
<reference evidence="1" key="2">
    <citation type="submission" date="2024-10" db="UniProtKB">
        <authorList>
            <consortium name="EnsemblProtists"/>
        </authorList>
    </citation>
    <scope>IDENTIFICATION</scope>
</reference>